<sequence length="477" mass="51685">MKTPTISSVIGKLTAKNSKELLVRSHLDPTKILHNVACIDGKDDSTIDTICKTANYGFVEWSARSVQQRAEILGKAAEILSERKRSFVDAHLEIGGPVWFANFNVDGAIGQLKQYIACILSQQEGQVLQSNATALALTYKRPIGPVLSIAPWNAPVILGSRSIAAPLAAGCSVVLKSSEKSPLLSFLLVKCFHDAGVPSDTLQLINVTPDDSPDFTKKMLSDDAIRMVNFTGSTAVGRQIAIAAASNLKPTLLELGGKNCIIVESDADLQKCVPAILQNSWWHQGQICMSSDKVYVHSDIYKEFIESCLSLAKKEVESNQDLKIPLRDKVGSKRVNDLVKDAVSKGATIIFGDYSKEFSNNQISPLILEGVTSSMKIHSEEIFGPVFCVYRYDDINSAVDEVNSSKLGLKASVWARDTLKAIGISKKIQCGGVHINRSCVHDEPTVPHGGIKSSGQGRFNSSWGIDSFSYTQAVTVG</sequence>
<keyword evidence="4" id="KW-1185">Reference proteome</keyword>
<evidence type="ECO:0000313" key="3">
    <source>
        <dbReference type="EMBL" id="CAH2351237.1"/>
    </source>
</evidence>
<evidence type="ECO:0000256" key="1">
    <source>
        <dbReference type="ARBA" id="ARBA00023002"/>
    </source>
</evidence>
<evidence type="ECO:0000313" key="4">
    <source>
        <dbReference type="Proteomes" id="UP000837801"/>
    </source>
</evidence>
<name>A0A9P0QM54_9ASCO</name>
<organism evidence="3 4">
    <name type="scientific">[Candida] railenensis</name>
    <dbReference type="NCBI Taxonomy" id="45579"/>
    <lineage>
        <taxon>Eukaryota</taxon>
        <taxon>Fungi</taxon>
        <taxon>Dikarya</taxon>
        <taxon>Ascomycota</taxon>
        <taxon>Saccharomycotina</taxon>
        <taxon>Pichiomycetes</taxon>
        <taxon>Debaryomycetaceae</taxon>
        <taxon>Kurtzmaniella</taxon>
    </lineage>
</organism>
<dbReference type="InterPro" id="IPR050740">
    <property type="entry name" value="Aldehyde_DH_Superfamily"/>
</dbReference>
<evidence type="ECO:0000259" key="2">
    <source>
        <dbReference type="Pfam" id="PF00171"/>
    </source>
</evidence>
<gene>
    <name evidence="3" type="ORF">CLIB1423_03S01750</name>
</gene>
<dbReference type="SUPFAM" id="SSF53720">
    <property type="entry name" value="ALDH-like"/>
    <property type="match status" value="1"/>
</dbReference>
<dbReference type="InterPro" id="IPR016161">
    <property type="entry name" value="Ald_DH/histidinol_DH"/>
</dbReference>
<dbReference type="Pfam" id="PF00171">
    <property type="entry name" value="Aldedh"/>
    <property type="match status" value="1"/>
</dbReference>
<dbReference type="GO" id="GO:0009450">
    <property type="term" value="P:gamma-aminobutyric acid catabolic process"/>
    <property type="evidence" value="ECO:0007669"/>
    <property type="project" value="TreeGrafter"/>
</dbReference>
<dbReference type="InterPro" id="IPR016162">
    <property type="entry name" value="Ald_DH_N"/>
</dbReference>
<comment type="caution">
    <text evidence="3">The sequence shown here is derived from an EMBL/GenBank/DDBJ whole genome shotgun (WGS) entry which is preliminary data.</text>
</comment>
<dbReference type="AlphaFoldDB" id="A0A9P0QM54"/>
<dbReference type="PANTHER" id="PTHR43353:SF6">
    <property type="entry name" value="CYTOPLASMIC ALDEHYDE DEHYDROGENASE (EUROFUNG)"/>
    <property type="match status" value="1"/>
</dbReference>
<dbReference type="InterPro" id="IPR015590">
    <property type="entry name" value="Aldehyde_DH_dom"/>
</dbReference>
<dbReference type="GO" id="GO:0004777">
    <property type="term" value="F:succinate-semialdehyde dehydrogenase (NAD+) activity"/>
    <property type="evidence" value="ECO:0007669"/>
    <property type="project" value="TreeGrafter"/>
</dbReference>
<dbReference type="OrthoDB" id="310895at2759"/>
<dbReference type="EMBL" id="CAKXYY010000003">
    <property type="protein sequence ID" value="CAH2351237.1"/>
    <property type="molecule type" value="Genomic_DNA"/>
</dbReference>
<feature type="domain" description="Aldehyde dehydrogenase" evidence="2">
    <location>
        <begin position="36"/>
        <end position="474"/>
    </location>
</feature>
<keyword evidence="1" id="KW-0560">Oxidoreductase</keyword>
<dbReference type="Gene3D" id="3.40.309.10">
    <property type="entry name" value="Aldehyde Dehydrogenase, Chain A, domain 2"/>
    <property type="match status" value="1"/>
</dbReference>
<dbReference type="Proteomes" id="UP000837801">
    <property type="component" value="Unassembled WGS sequence"/>
</dbReference>
<accession>A0A9P0QM54</accession>
<dbReference type="PANTHER" id="PTHR43353">
    <property type="entry name" value="SUCCINATE-SEMIALDEHYDE DEHYDROGENASE, MITOCHONDRIAL"/>
    <property type="match status" value="1"/>
</dbReference>
<proteinExistence type="predicted"/>
<dbReference type="InterPro" id="IPR016163">
    <property type="entry name" value="Ald_DH_C"/>
</dbReference>
<protein>
    <submittedName>
        <fullName evidence="3">Potassium-activated aldehyde dehydrogenase, mitochondrial</fullName>
    </submittedName>
</protein>
<dbReference type="Gene3D" id="3.40.605.10">
    <property type="entry name" value="Aldehyde Dehydrogenase, Chain A, domain 1"/>
    <property type="match status" value="1"/>
</dbReference>
<reference evidence="3" key="1">
    <citation type="submission" date="2022-03" db="EMBL/GenBank/DDBJ databases">
        <authorList>
            <person name="Legras J.-L."/>
            <person name="Devillers H."/>
            <person name="Grondin C."/>
        </authorList>
    </citation>
    <scope>NUCLEOTIDE SEQUENCE</scope>
    <source>
        <strain evidence="3">CLIB 1423</strain>
    </source>
</reference>